<dbReference type="PANTHER" id="PTHR46825:SF9">
    <property type="entry name" value="BETA-LACTAMASE-RELATED DOMAIN-CONTAINING PROTEIN"/>
    <property type="match status" value="1"/>
</dbReference>
<dbReference type="InterPro" id="IPR001466">
    <property type="entry name" value="Beta-lactam-related"/>
</dbReference>
<dbReference type="SUPFAM" id="SSF56601">
    <property type="entry name" value="beta-lactamase/transpeptidase-like"/>
    <property type="match status" value="1"/>
</dbReference>
<keyword evidence="4" id="KW-1185">Reference proteome</keyword>
<dbReference type="InterPro" id="IPR012338">
    <property type="entry name" value="Beta-lactam/transpept-like"/>
</dbReference>
<dbReference type="EMBL" id="PVQB02000265">
    <property type="protein sequence ID" value="KAF4339783.1"/>
    <property type="molecule type" value="Genomic_DNA"/>
</dbReference>
<dbReference type="Pfam" id="PF00144">
    <property type="entry name" value="Beta-lactamase"/>
    <property type="match status" value="1"/>
</dbReference>
<dbReference type="OrthoDB" id="5946976at2759"/>
<dbReference type="AlphaFoldDB" id="A0A9P5AJD6"/>
<evidence type="ECO:0000313" key="3">
    <source>
        <dbReference type="EMBL" id="KAF4339783.1"/>
    </source>
</evidence>
<organism evidence="3 4">
    <name type="scientific">Fusarium beomiforme</name>
    <dbReference type="NCBI Taxonomy" id="44412"/>
    <lineage>
        <taxon>Eukaryota</taxon>
        <taxon>Fungi</taxon>
        <taxon>Dikarya</taxon>
        <taxon>Ascomycota</taxon>
        <taxon>Pezizomycotina</taxon>
        <taxon>Sordariomycetes</taxon>
        <taxon>Hypocreomycetidae</taxon>
        <taxon>Hypocreales</taxon>
        <taxon>Nectriaceae</taxon>
        <taxon>Fusarium</taxon>
        <taxon>Fusarium burgessii species complex</taxon>
    </lineage>
</organism>
<feature type="domain" description="Beta-lactamase-related" evidence="2">
    <location>
        <begin position="228"/>
        <end position="487"/>
    </location>
</feature>
<proteinExistence type="inferred from homology"/>
<dbReference type="InterPro" id="IPR050491">
    <property type="entry name" value="AmpC-like"/>
</dbReference>
<comment type="caution">
    <text evidence="3">The sequence shown here is derived from an EMBL/GenBank/DDBJ whole genome shotgun (WGS) entry which is preliminary data.</text>
</comment>
<comment type="similarity">
    <text evidence="1">Belongs to the peptidase S12 family.</text>
</comment>
<evidence type="ECO:0000313" key="4">
    <source>
        <dbReference type="Proteomes" id="UP000730481"/>
    </source>
</evidence>
<reference evidence="3" key="2">
    <citation type="submission" date="2020-02" db="EMBL/GenBank/DDBJ databases">
        <title>Identification and distribution of gene clusters putatively required for synthesis of sphingolipid metabolism inhibitors in phylogenetically diverse species of the filamentous fungus Fusarium.</title>
        <authorList>
            <person name="Kim H.-S."/>
            <person name="Busman M."/>
            <person name="Brown D.W."/>
            <person name="Divon H."/>
            <person name="Uhlig S."/>
            <person name="Proctor R.H."/>
        </authorList>
    </citation>
    <scope>NUCLEOTIDE SEQUENCE</scope>
    <source>
        <strain evidence="3">NRRL 25174</strain>
    </source>
</reference>
<evidence type="ECO:0000256" key="1">
    <source>
        <dbReference type="ARBA" id="ARBA00038215"/>
    </source>
</evidence>
<dbReference type="Pfam" id="PF17660">
    <property type="entry name" value="BTRD1"/>
    <property type="match status" value="2"/>
</dbReference>
<dbReference type="PANTHER" id="PTHR46825">
    <property type="entry name" value="D-ALANYL-D-ALANINE-CARBOXYPEPTIDASE/ENDOPEPTIDASE AMPH"/>
    <property type="match status" value="1"/>
</dbReference>
<dbReference type="Proteomes" id="UP000730481">
    <property type="component" value="Unassembled WGS sequence"/>
</dbReference>
<sequence length="549" mass="61815">MIHDVPKFIFDSWVEKLRARDYVLTHVTATGSGNEAIFGGIMEMVENITDWRIDCGIKDYKPFLNDKKGQGMIPFKIQGFRSYGTPDNRIYCILRHENLGNENVVQYSHPNLNFKRIFDAKMTKRFWHPLKLFMSDDLKISPLFTDTSVGNWSSYTHLNATGLEARIKEEKLNGLVPTDIQGALHDGEEHYNVIFQELLSPKPRHWHATGNVTGFKNNEKTEQELDLVMKDFMKTNGVRQAQVAIASKGIIRAERAYTWAEDDRDIVEPSDAFLLASVSKMFLYAAVDQVIKRGQLSLKTKVYERLGYSNATDERAMDITVNHLLGHKGGYDHKKAGEDITLNFGQVALSLPSKGEQAATDRDILEYMLTQPLQSNPGTKKAYSNYGTMLLGYLVSNVTEMPYMDFLEKNVLKGMDVKIYRTSADEHKDDRIIQETRFIGPDPRNPLSHKSVGSAHGGDGAIKEECAAAFSLKASAGTIAQFIGFNSASGIGPRENGWRRGSLEGARTHVESRGKIDFAVVLNTREFSSDKEFERLTEKLIPKVLDRAT</sequence>
<gene>
    <name evidence="3" type="ORF">FBEOM_6321</name>
</gene>
<dbReference type="InterPro" id="IPR049511">
    <property type="entry name" value="PGH-like_rpt"/>
</dbReference>
<name>A0A9P5AJD6_9HYPO</name>
<protein>
    <submittedName>
        <fullName evidence="3">Penicillin-binding</fullName>
    </submittedName>
</protein>
<accession>A0A9P5AJD6</accession>
<evidence type="ECO:0000259" key="2">
    <source>
        <dbReference type="Pfam" id="PF00144"/>
    </source>
</evidence>
<dbReference type="Gene3D" id="3.40.710.10">
    <property type="entry name" value="DD-peptidase/beta-lactamase superfamily"/>
    <property type="match status" value="1"/>
</dbReference>
<reference evidence="3" key="1">
    <citation type="journal article" date="2017" name="Mycologia">
        <title>Fusarium algeriense, sp. nov., a novel toxigenic crown rot pathogen of durum wheat from Algeria is nested in the Fusarium burgessii species complex.</title>
        <authorList>
            <person name="Laraba I."/>
            <person name="Keddad A."/>
            <person name="Boureghda H."/>
            <person name="Abdallah N."/>
            <person name="Vaughan M.M."/>
            <person name="Proctor R.H."/>
            <person name="Busman M."/>
            <person name="O'Donnell K."/>
        </authorList>
    </citation>
    <scope>NUCLEOTIDE SEQUENCE</scope>
    <source>
        <strain evidence="3">NRRL 25174</strain>
    </source>
</reference>